<name>A0ABT6CBY3_9MICO</name>
<dbReference type="Proteomes" id="UP001528912">
    <property type="component" value="Unassembled WGS sequence"/>
</dbReference>
<dbReference type="PANTHER" id="PTHR30006:SF2">
    <property type="entry name" value="ABC TRANSPORTER SUBSTRATE-BINDING PROTEIN"/>
    <property type="match status" value="1"/>
</dbReference>
<feature type="chain" id="PRO_5047531177" evidence="2">
    <location>
        <begin position="19"/>
        <end position="367"/>
    </location>
</feature>
<dbReference type="RefSeq" id="WP_277193598.1">
    <property type="nucleotide sequence ID" value="NZ_JAROAV010000055.1"/>
</dbReference>
<gene>
    <name evidence="3" type="ORF">P4R38_19285</name>
</gene>
<protein>
    <submittedName>
        <fullName evidence="3">Thiamine ABC transporter substrate-binding protein</fullName>
    </submittedName>
</protein>
<organism evidence="3 4">
    <name type="scientific">Luteipulveratus flavus</name>
    <dbReference type="NCBI Taxonomy" id="3031728"/>
    <lineage>
        <taxon>Bacteria</taxon>
        <taxon>Bacillati</taxon>
        <taxon>Actinomycetota</taxon>
        <taxon>Actinomycetes</taxon>
        <taxon>Micrococcales</taxon>
        <taxon>Dermacoccaceae</taxon>
        <taxon>Luteipulveratus</taxon>
    </lineage>
</organism>
<accession>A0ABT6CBY3</accession>
<dbReference type="PROSITE" id="PS51257">
    <property type="entry name" value="PROKAR_LIPOPROTEIN"/>
    <property type="match status" value="1"/>
</dbReference>
<evidence type="ECO:0000256" key="2">
    <source>
        <dbReference type="SAM" id="SignalP"/>
    </source>
</evidence>
<comment type="caution">
    <text evidence="3">The sequence shown here is derived from an EMBL/GenBank/DDBJ whole genome shotgun (WGS) entry which is preliminary data.</text>
</comment>
<reference evidence="3 4" key="1">
    <citation type="submission" date="2023-03" db="EMBL/GenBank/DDBJ databases">
        <title>YIM 133296 draft genome.</title>
        <authorList>
            <person name="Xiong L."/>
        </authorList>
    </citation>
    <scope>NUCLEOTIDE SEQUENCE [LARGE SCALE GENOMIC DNA]</scope>
    <source>
        <strain evidence="3 4">YIM 133296</strain>
    </source>
</reference>
<keyword evidence="1 2" id="KW-0732">Signal</keyword>
<feature type="signal peptide" evidence="2">
    <location>
        <begin position="1"/>
        <end position="18"/>
    </location>
</feature>
<dbReference type="Gene3D" id="3.40.190.10">
    <property type="entry name" value="Periplasmic binding protein-like II"/>
    <property type="match status" value="2"/>
</dbReference>
<sequence>MRRTTHLAAATAVAIALAGCSLSSGETTQQSTAATASGPAGSSARPVKQVVLVTHDSFAAPKELLAQFTKDTGYTVKVTPSGDAGQVANKLVLTKGSPIGDAVYGIDNTFASRVVDAGVLDPYTPKAPAQGSQAYALKAGGDRLTPVDYGHTCVNVDTTWFAKKKLAPPRTFEDLTKPAYKNLMVAPGAPTSSPGLAMLLATIGRYGEGGVTGGWSVYWHKLVANGLKITSGWEDAYNVDFTQGEGKGDRPIVWSYDTSPAFTVKGGTSTTAALLNTCFRQVEYAGVIKGAKNPEGAKALVDWMQGRAFQQALPPNMYVFPVAQDAPLPADWQKFAKRPTKPYDVAPATIAAKRQQWLTQWQDITSK</sequence>
<dbReference type="InterPro" id="IPR005948">
    <property type="entry name" value="ThiB-like"/>
</dbReference>
<dbReference type="SUPFAM" id="SSF53850">
    <property type="entry name" value="Periplasmic binding protein-like II"/>
    <property type="match status" value="1"/>
</dbReference>
<dbReference type="EMBL" id="JAROAV010000055">
    <property type="protein sequence ID" value="MDF8266399.1"/>
    <property type="molecule type" value="Genomic_DNA"/>
</dbReference>
<evidence type="ECO:0000313" key="4">
    <source>
        <dbReference type="Proteomes" id="UP001528912"/>
    </source>
</evidence>
<evidence type="ECO:0000313" key="3">
    <source>
        <dbReference type="EMBL" id="MDF8266399.1"/>
    </source>
</evidence>
<dbReference type="NCBIfam" id="TIGR01254">
    <property type="entry name" value="sfuA"/>
    <property type="match status" value="1"/>
</dbReference>
<proteinExistence type="predicted"/>
<dbReference type="Pfam" id="PF13343">
    <property type="entry name" value="SBP_bac_6"/>
    <property type="match status" value="1"/>
</dbReference>
<keyword evidence="4" id="KW-1185">Reference proteome</keyword>
<evidence type="ECO:0000256" key="1">
    <source>
        <dbReference type="ARBA" id="ARBA00022729"/>
    </source>
</evidence>
<dbReference type="PANTHER" id="PTHR30006">
    <property type="entry name" value="THIAMINE-BINDING PERIPLASMIC PROTEIN-RELATED"/>
    <property type="match status" value="1"/>
</dbReference>